<comment type="caution">
    <text evidence="7">The sequence shown here is derived from an EMBL/GenBank/DDBJ whole genome shotgun (WGS) entry which is preliminary data.</text>
</comment>
<keyword evidence="3" id="KW-0238">DNA-binding</keyword>
<dbReference type="SUPFAM" id="SSF101936">
    <property type="entry name" value="DNA-binding pseudobarrel domain"/>
    <property type="match status" value="4"/>
</dbReference>
<accession>A0A9K3III5</accession>
<proteinExistence type="predicted"/>
<comment type="subcellular location">
    <subcellularLocation>
        <location evidence="1">Nucleus</location>
    </subcellularLocation>
</comment>
<dbReference type="InterPro" id="IPR015300">
    <property type="entry name" value="DNA-bd_pseudobarrel_sf"/>
</dbReference>
<dbReference type="EMBL" id="MNCJ02000322">
    <property type="protein sequence ID" value="KAF5797651.1"/>
    <property type="molecule type" value="Genomic_DNA"/>
</dbReference>
<evidence type="ECO:0000256" key="2">
    <source>
        <dbReference type="ARBA" id="ARBA00023015"/>
    </source>
</evidence>
<keyword evidence="5" id="KW-0539">Nucleus</keyword>
<evidence type="ECO:0000256" key="5">
    <source>
        <dbReference type="ARBA" id="ARBA00023242"/>
    </source>
</evidence>
<dbReference type="Gene3D" id="2.40.330.10">
    <property type="entry name" value="DNA-binding pseudobarrel domain"/>
    <property type="match status" value="2"/>
</dbReference>
<evidence type="ECO:0000256" key="1">
    <source>
        <dbReference type="ARBA" id="ARBA00004123"/>
    </source>
</evidence>
<dbReference type="Proteomes" id="UP000215914">
    <property type="component" value="Unassembled WGS sequence"/>
</dbReference>
<gene>
    <name evidence="7" type="ORF">HanXRQr2_Chr07g0283161</name>
</gene>
<reference evidence="7" key="2">
    <citation type="submission" date="2020-06" db="EMBL/GenBank/DDBJ databases">
        <title>Helianthus annuus Genome sequencing and assembly Release 2.</title>
        <authorList>
            <person name="Gouzy J."/>
            <person name="Langlade N."/>
            <person name="Munos S."/>
        </authorList>
    </citation>
    <scope>NUCLEOTIDE SEQUENCE</scope>
    <source>
        <tissue evidence="7">Leaves</tissue>
    </source>
</reference>
<dbReference type="SMART" id="SM01019">
    <property type="entry name" value="B3"/>
    <property type="match status" value="2"/>
</dbReference>
<dbReference type="GO" id="GO:0003677">
    <property type="term" value="F:DNA binding"/>
    <property type="evidence" value="ECO:0007669"/>
    <property type="project" value="UniProtKB-KW"/>
</dbReference>
<keyword evidence="2" id="KW-0805">Transcription regulation</keyword>
<evidence type="ECO:0000313" key="7">
    <source>
        <dbReference type="EMBL" id="KAF5797651.1"/>
    </source>
</evidence>
<evidence type="ECO:0000259" key="6">
    <source>
        <dbReference type="SMART" id="SM01019"/>
    </source>
</evidence>
<evidence type="ECO:0000256" key="4">
    <source>
        <dbReference type="ARBA" id="ARBA00023163"/>
    </source>
</evidence>
<sequence>MDPTKMAPSFFTIIADEKHVFLTIPIDFATGLWGDKVPYCKTVQIRDGDTLRMVRIRKRNGEPVFTDGWIMLVRDHGLKYKDVVLIKAVGPQNFKGGMATVYFGDRFWNVKMDGWSDCSCLTAAWRRVVEEVPLNDEYFLVFTNIYSKTFDVSVFDPDTGTEVRFCADMDPTKMAPLFLTIIADEEHVFLTIPIDFATGLWGDKVPYCKTVQIRDGDTLRMVRIRKRNGEPVFTDGWIMLVRDHGLKYKDAVLIKAVGPQNFKGGMATVYFGDRFWNVKMDGWSDCSCLTAAWRRVVEEVPLNDEYFLVFTSIYSKTFDVSVFDPDTGTEVFLKKVEVVVLDHSIYGNESLDLFSTANADVIFESKSAAVYKAVEGNDAGIVSEYDLQGNSKDVSVQVVKGKSKVDAGQVLITKNEYQTQRTLRSRVQKVNAAPVIDSTVLKFTKLVENRIGCNISFSDELFFEFQKSTKLLILSKVVHKVKNKRSRA</sequence>
<reference evidence="7" key="1">
    <citation type="journal article" date="2017" name="Nature">
        <title>The sunflower genome provides insights into oil metabolism, flowering and Asterid evolution.</title>
        <authorList>
            <person name="Badouin H."/>
            <person name="Gouzy J."/>
            <person name="Grassa C.J."/>
            <person name="Murat F."/>
            <person name="Staton S.E."/>
            <person name="Cottret L."/>
            <person name="Lelandais-Briere C."/>
            <person name="Owens G.L."/>
            <person name="Carrere S."/>
            <person name="Mayjonade B."/>
            <person name="Legrand L."/>
            <person name="Gill N."/>
            <person name="Kane N.C."/>
            <person name="Bowers J.E."/>
            <person name="Hubner S."/>
            <person name="Bellec A."/>
            <person name="Berard A."/>
            <person name="Berges H."/>
            <person name="Blanchet N."/>
            <person name="Boniface M.C."/>
            <person name="Brunel D."/>
            <person name="Catrice O."/>
            <person name="Chaidir N."/>
            <person name="Claudel C."/>
            <person name="Donnadieu C."/>
            <person name="Faraut T."/>
            <person name="Fievet G."/>
            <person name="Helmstetter N."/>
            <person name="King M."/>
            <person name="Knapp S.J."/>
            <person name="Lai Z."/>
            <person name="Le Paslier M.C."/>
            <person name="Lippi Y."/>
            <person name="Lorenzon L."/>
            <person name="Mandel J.R."/>
            <person name="Marage G."/>
            <person name="Marchand G."/>
            <person name="Marquand E."/>
            <person name="Bret-Mestries E."/>
            <person name="Morien E."/>
            <person name="Nambeesan S."/>
            <person name="Nguyen T."/>
            <person name="Pegot-Espagnet P."/>
            <person name="Pouilly N."/>
            <person name="Raftis F."/>
            <person name="Sallet E."/>
            <person name="Schiex T."/>
            <person name="Thomas J."/>
            <person name="Vandecasteele C."/>
            <person name="Vares D."/>
            <person name="Vear F."/>
            <person name="Vautrin S."/>
            <person name="Crespi M."/>
            <person name="Mangin B."/>
            <person name="Burke J.M."/>
            <person name="Salse J."/>
            <person name="Munos S."/>
            <person name="Vincourt P."/>
            <person name="Rieseberg L.H."/>
            <person name="Langlade N.B."/>
        </authorList>
    </citation>
    <scope>NUCLEOTIDE SEQUENCE</scope>
    <source>
        <tissue evidence="7">Leaves</tissue>
    </source>
</reference>
<dbReference type="InterPro" id="IPR003340">
    <property type="entry name" value="B3_DNA-bd"/>
</dbReference>
<name>A0A9K3III5_HELAN</name>
<dbReference type="AlphaFoldDB" id="A0A9K3III5"/>
<evidence type="ECO:0000313" key="8">
    <source>
        <dbReference type="Proteomes" id="UP000215914"/>
    </source>
</evidence>
<organism evidence="7 8">
    <name type="scientific">Helianthus annuus</name>
    <name type="common">Common sunflower</name>
    <dbReference type="NCBI Taxonomy" id="4232"/>
    <lineage>
        <taxon>Eukaryota</taxon>
        <taxon>Viridiplantae</taxon>
        <taxon>Streptophyta</taxon>
        <taxon>Embryophyta</taxon>
        <taxon>Tracheophyta</taxon>
        <taxon>Spermatophyta</taxon>
        <taxon>Magnoliopsida</taxon>
        <taxon>eudicotyledons</taxon>
        <taxon>Gunneridae</taxon>
        <taxon>Pentapetalae</taxon>
        <taxon>asterids</taxon>
        <taxon>campanulids</taxon>
        <taxon>Asterales</taxon>
        <taxon>Asteraceae</taxon>
        <taxon>Asteroideae</taxon>
        <taxon>Heliantheae alliance</taxon>
        <taxon>Heliantheae</taxon>
        <taxon>Helianthus</taxon>
    </lineage>
</organism>
<dbReference type="Gramene" id="mRNA:HanXRQr2_Chr07g0283161">
    <property type="protein sequence ID" value="mRNA:HanXRQr2_Chr07g0283161"/>
    <property type="gene ID" value="HanXRQr2_Chr07g0283161"/>
</dbReference>
<dbReference type="PANTHER" id="PTHR31920:SF122">
    <property type="entry name" value="B3 DOMAIN-CONTAINING PROTEIN REM23"/>
    <property type="match status" value="1"/>
</dbReference>
<protein>
    <submittedName>
        <fullName evidence="7">Transcription factor B3-Domain family</fullName>
    </submittedName>
</protein>
<feature type="domain" description="TF-B3" evidence="6">
    <location>
        <begin position="10"/>
        <end position="97"/>
    </location>
</feature>
<dbReference type="PANTHER" id="PTHR31920">
    <property type="entry name" value="B3 DOMAIN-CONTAINING"/>
    <property type="match status" value="1"/>
</dbReference>
<keyword evidence="8" id="KW-1185">Reference proteome</keyword>
<dbReference type="GO" id="GO:0005634">
    <property type="term" value="C:nucleus"/>
    <property type="evidence" value="ECO:0007669"/>
    <property type="project" value="UniProtKB-SubCell"/>
</dbReference>
<keyword evidence="4" id="KW-0804">Transcription</keyword>
<evidence type="ECO:0000256" key="3">
    <source>
        <dbReference type="ARBA" id="ARBA00023125"/>
    </source>
</evidence>
<feature type="domain" description="TF-B3" evidence="6">
    <location>
        <begin position="178"/>
        <end position="265"/>
    </location>
</feature>
<dbReference type="CDD" id="cd10017">
    <property type="entry name" value="B3_DNA"/>
    <property type="match status" value="1"/>
</dbReference>
<dbReference type="InterPro" id="IPR050655">
    <property type="entry name" value="Plant_B3_domain"/>
</dbReference>